<keyword evidence="2" id="KW-1185">Reference proteome</keyword>
<dbReference type="KEGG" id="dko:I596_1104"/>
<proteinExistence type="predicted"/>
<dbReference type="Proteomes" id="UP000076830">
    <property type="component" value="Chromosome"/>
</dbReference>
<dbReference type="PANTHER" id="PTHR30203">
    <property type="entry name" value="OUTER MEMBRANE CATION EFFLUX PROTEIN"/>
    <property type="match status" value="1"/>
</dbReference>
<dbReference type="PANTHER" id="PTHR30203:SF24">
    <property type="entry name" value="BLR4935 PROTEIN"/>
    <property type="match status" value="1"/>
</dbReference>
<dbReference type="InterPro" id="IPR010131">
    <property type="entry name" value="MdtP/NodT-like"/>
</dbReference>
<gene>
    <name evidence="1" type="ORF">I596_1104</name>
</gene>
<protein>
    <submittedName>
        <fullName evidence="1">Outer membrane efflux protein</fullName>
    </submittedName>
</protein>
<dbReference type="STRING" id="1300342.I596_1104"/>
<organism evidence="1 2">
    <name type="scientific">Dokdonella koreensis DS-123</name>
    <dbReference type="NCBI Taxonomy" id="1300342"/>
    <lineage>
        <taxon>Bacteria</taxon>
        <taxon>Pseudomonadati</taxon>
        <taxon>Pseudomonadota</taxon>
        <taxon>Gammaproteobacteria</taxon>
        <taxon>Lysobacterales</taxon>
        <taxon>Rhodanobacteraceae</taxon>
        <taxon>Dokdonella</taxon>
    </lineage>
</organism>
<name>A0A160DSP3_9GAMM</name>
<dbReference type="AlphaFoldDB" id="A0A160DSP3"/>
<sequence length="464" mass="49315">MALAALIAAALLAGGCVRYVARPLPPAQSLASFEARRPDDAALRERIAAVFPALAGDWPPARWDRAQLFALAAAANPELAVVRAEYDAARAEQAVAGLPADPDLSLQTEYARREQRPWLYGLGLDIPLRTAGQRQLDRAIAGSAVEAARANLLEQAWQVRHRLVAALSAIEARQREQALLAALERLQRQRGDHVARRVAAGEDDAGEQLIAREAQLRAAAARSEAATALAADRAALAQALGLPLAAAAALATDWPDWGRPPPVDAAVLAGRREQALLARADLGAAIAVYSGTERQLQRAVARQYPQVVLSPGYVWDHGIVKLPFALGLHLPVFDRNRGEIAEAEGARALAGTRLLALQARIHGQIDAARDAEAGAAAGLAAAERRAADAREQHERARRALDRGAIDRGEALAAEILATETALDLLHRQADLQAARLALEDALHAPLSGPELALSPAVEDSEESR</sequence>
<evidence type="ECO:0000313" key="2">
    <source>
        <dbReference type="Proteomes" id="UP000076830"/>
    </source>
</evidence>
<dbReference type="EMBL" id="CP015249">
    <property type="protein sequence ID" value="ANB17134.1"/>
    <property type="molecule type" value="Genomic_DNA"/>
</dbReference>
<evidence type="ECO:0000313" key="1">
    <source>
        <dbReference type="EMBL" id="ANB17134.1"/>
    </source>
</evidence>
<accession>A0A160DSP3</accession>
<dbReference type="GO" id="GO:0015562">
    <property type="term" value="F:efflux transmembrane transporter activity"/>
    <property type="evidence" value="ECO:0007669"/>
    <property type="project" value="InterPro"/>
</dbReference>
<dbReference type="SUPFAM" id="SSF56954">
    <property type="entry name" value="Outer membrane efflux proteins (OEP)"/>
    <property type="match status" value="1"/>
</dbReference>
<reference evidence="1 2" key="1">
    <citation type="submission" date="2016-04" db="EMBL/GenBank/DDBJ databases">
        <title>Complete genome sequence of Dokdonella koreensis DS-123T.</title>
        <authorList>
            <person name="Kim J.F."/>
            <person name="Lee H."/>
            <person name="Kwak M.-J."/>
        </authorList>
    </citation>
    <scope>NUCLEOTIDE SEQUENCE [LARGE SCALE GENOMIC DNA]</scope>
    <source>
        <strain evidence="1 2">DS-123</strain>
    </source>
</reference>
<dbReference type="Gene3D" id="1.20.1600.10">
    <property type="entry name" value="Outer membrane efflux proteins (OEP)"/>
    <property type="match status" value="1"/>
</dbReference>